<evidence type="ECO:0000313" key="8">
    <source>
        <dbReference type="Proteomes" id="UP000431264"/>
    </source>
</evidence>
<dbReference type="SUPFAM" id="SSF52833">
    <property type="entry name" value="Thioredoxin-like"/>
    <property type="match status" value="1"/>
</dbReference>
<dbReference type="InterPro" id="IPR050553">
    <property type="entry name" value="Thioredoxin_ResA/DsbE_sf"/>
</dbReference>
<dbReference type="Pfam" id="PF00578">
    <property type="entry name" value="AhpC-TSA"/>
    <property type="match status" value="1"/>
</dbReference>
<evidence type="ECO:0000256" key="4">
    <source>
        <dbReference type="ARBA" id="ARBA00023284"/>
    </source>
</evidence>
<feature type="region of interest" description="Disordered" evidence="5">
    <location>
        <begin position="382"/>
        <end position="413"/>
    </location>
</feature>
<keyword evidence="4" id="KW-0676">Redox-active center</keyword>
<keyword evidence="2" id="KW-0201">Cytochrome c-type biogenesis</keyword>
<comment type="caution">
    <text evidence="7">The sequence shown here is derived from an EMBL/GenBank/DDBJ whole genome shotgun (WGS) entry which is preliminary data.</text>
</comment>
<dbReference type="RefSeq" id="WP_140997805.1">
    <property type="nucleotide sequence ID" value="NZ_VDCZ01000006.1"/>
</dbReference>
<dbReference type="GO" id="GO:0016491">
    <property type="term" value="F:oxidoreductase activity"/>
    <property type="evidence" value="ECO:0007669"/>
    <property type="project" value="InterPro"/>
</dbReference>
<dbReference type="PROSITE" id="PS51257">
    <property type="entry name" value="PROKAR_LIPOPROTEIN"/>
    <property type="match status" value="1"/>
</dbReference>
<sequence>MKKTLVLLATAFAFVSCNKALENQYEITGTVKGIENGKKIFIESVDETGRPIPKDTAIVNDNKFVFKGDVTGMDIAFIKLEEGMQTLPFIFEEGKIEIEFNKDSIQKSKIGGTFNNEKFQEFNDKVSKVGEKISQFKKDNDEKMKAAQASQDTVVINQVMKEFKVIQEETQKNMKETYVNFVKSNPKAYVSALLLENMLLSNALTIEEVKENYEKLDPSLTETKPVKNIKKTLDAATAITIGKTAPDFSGPSPEGKTISLKESLGKVTIIDFWASWCKPCRQENPNVVALYNELHEKGLNIIGVSLDKNAENWKKAIADDGLVWNHVSNLKFWQDPIAEQYNVKSIPATFILDEKGNIVAKDLRGDELRSKIYELLHLQMPPAPTKTEKNTAEREEMKIITEDKASKNNVEKK</sequence>
<dbReference type="OrthoDB" id="1069091at2"/>
<dbReference type="PANTHER" id="PTHR42852:SF6">
    <property type="entry name" value="THIOL:DISULFIDE INTERCHANGE PROTEIN DSBE"/>
    <property type="match status" value="1"/>
</dbReference>
<proteinExistence type="predicted"/>
<evidence type="ECO:0000256" key="3">
    <source>
        <dbReference type="ARBA" id="ARBA00023157"/>
    </source>
</evidence>
<dbReference type="EMBL" id="WQLW01000006">
    <property type="protein sequence ID" value="MVO09426.1"/>
    <property type="molecule type" value="Genomic_DNA"/>
</dbReference>
<dbReference type="GO" id="GO:0030313">
    <property type="term" value="C:cell envelope"/>
    <property type="evidence" value="ECO:0007669"/>
    <property type="project" value="UniProtKB-SubCell"/>
</dbReference>
<dbReference type="InterPro" id="IPR000866">
    <property type="entry name" value="AhpC/TSA"/>
</dbReference>
<reference evidence="8" key="1">
    <citation type="submission" date="2019-05" db="EMBL/GenBank/DDBJ databases">
        <title>Flavobacterium profundi sp. nov., isolated from a deep-sea seamount.</title>
        <authorList>
            <person name="Zhang D.-C."/>
        </authorList>
    </citation>
    <scope>NUCLEOTIDE SEQUENCE [LARGE SCALE GENOMIC DNA]</scope>
    <source>
        <strain evidence="8">TP390</strain>
    </source>
</reference>
<dbReference type="PROSITE" id="PS51352">
    <property type="entry name" value="THIOREDOXIN_2"/>
    <property type="match status" value="1"/>
</dbReference>
<evidence type="ECO:0000259" key="6">
    <source>
        <dbReference type="PROSITE" id="PS51352"/>
    </source>
</evidence>
<feature type="domain" description="Thioredoxin" evidence="6">
    <location>
        <begin position="239"/>
        <end position="381"/>
    </location>
</feature>
<keyword evidence="3" id="KW-1015">Disulfide bond</keyword>
<keyword evidence="8" id="KW-1185">Reference proteome</keyword>
<dbReference type="CDD" id="cd02966">
    <property type="entry name" value="TlpA_like_family"/>
    <property type="match status" value="1"/>
</dbReference>
<evidence type="ECO:0000313" key="7">
    <source>
        <dbReference type="EMBL" id="MVO09426.1"/>
    </source>
</evidence>
<organism evidence="7 8">
    <name type="scientific">Flavobacterium profundi</name>
    <dbReference type="NCBI Taxonomy" id="1774945"/>
    <lineage>
        <taxon>Bacteria</taxon>
        <taxon>Pseudomonadati</taxon>
        <taxon>Bacteroidota</taxon>
        <taxon>Flavobacteriia</taxon>
        <taxon>Flavobacteriales</taxon>
        <taxon>Flavobacteriaceae</taxon>
        <taxon>Flavobacterium</taxon>
    </lineage>
</organism>
<dbReference type="GO" id="GO:0016209">
    <property type="term" value="F:antioxidant activity"/>
    <property type="evidence" value="ECO:0007669"/>
    <property type="project" value="InterPro"/>
</dbReference>
<evidence type="ECO:0000256" key="5">
    <source>
        <dbReference type="SAM" id="MobiDB-lite"/>
    </source>
</evidence>
<dbReference type="Gene3D" id="3.40.30.10">
    <property type="entry name" value="Glutaredoxin"/>
    <property type="match status" value="1"/>
</dbReference>
<dbReference type="InterPro" id="IPR036249">
    <property type="entry name" value="Thioredoxin-like_sf"/>
</dbReference>
<dbReference type="Pfam" id="PF14289">
    <property type="entry name" value="DUF4369"/>
    <property type="match status" value="1"/>
</dbReference>
<accession>A0A6I4ISE0</accession>
<dbReference type="GO" id="GO:0017004">
    <property type="term" value="P:cytochrome complex assembly"/>
    <property type="evidence" value="ECO:0007669"/>
    <property type="project" value="UniProtKB-KW"/>
</dbReference>
<feature type="compositionally biased region" description="Basic and acidic residues" evidence="5">
    <location>
        <begin position="386"/>
        <end position="413"/>
    </location>
</feature>
<comment type="subcellular location">
    <subcellularLocation>
        <location evidence="1">Cell envelope</location>
    </subcellularLocation>
</comment>
<dbReference type="AlphaFoldDB" id="A0A6I4ISE0"/>
<evidence type="ECO:0000256" key="1">
    <source>
        <dbReference type="ARBA" id="ARBA00004196"/>
    </source>
</evidence>
<evidence type="ECO:0000256" key="2">
    <source>
        <dbReference type="ARBA" id="ARBA00022748"/>
    </source>
</evidence>
<dbReference type="PANTHER" id="PTHR42852">
    <property type="entry name" value="THIOL:DISULFIDE INTERCHANGE PROTEIN DSBE"/>
    <property type="match status" value="1"/>
</dbReference>
<dbReference type="Proteomes" id="UP000431264">
    <property type="component" value="Unassembled WGS sequence"/>
</dbReference>
<dbReference type="InterPro" id="IPR025380">
    <property type="entry name" value="DUF4369"/>
</dbReference>
<gene>
    <name evidence="7" type="ORF">GOQ30_09675</name>
</gene>
<name>A0A6I4ISE0_9FLAO</name>
<protein>
    <submittedName>
        <fullName evidence="7">Redoxin domain-containing protein</fullName>
    </submittedName>
</protein>
<dbReference type="InterPro" id="IPR013766">
    <property type="entry name" value="Thioredoxin_domain"/>
</dbReference>